<keyword evidence="1" id="KW-0805">Transcription regulation</keyword>
<dbReference type="EMBL" id="CP007129">
    <property type="protein sequence ID" value="AHG92523.1"/>
    <property type="molecule type" value="Genomic_DNA"/>
</dbReference>
<dbReference type="InterPro" id="IPR023187">
    <property type="entry name" value="Tscrpt_reg_MarR-type_CS"/>
</dbReference>
<accession>W0RSF4</accession>
<evidence type="ECO:0000313" key="6">
    <source>
        <dbReference type="Proteomes" id="UP000019151"/>
    </source>
</evidence>
<dbReference type="FunCoup" id="W0RSF4">
    <property type="interactions" value="19"/>
</dbReference>
<dbReference type="AlphaFoldDB" id="W0RSF4"/>
<dbReference type="GO" id="GO:0003677">
    <property type="term" value="F:DNA binding"/>
    <property type="evidence" value="ECO:0007669"/>
    <property type="project" value="UniProtKB-KW"/>
</dbReference>
<dbReference type="InterPro" id="IPR052526">
    <property type="entry name" value="HTH-type_Bedaq_tolerance"/>
</dbReference>
<dbReference type="PANTHER" id="PTHR39515:SF2">
    <property type="entry name" value="HTH-TYPE TRANSCRIPTIONAL REGULATOR RV0880"/>
    <property type="match status" value="1"/>
</dbReference>
<dbReference type="InParanoid" id="W0RSF4"/>
<evidence type="ECO:0000256" key="1">
    <source>
        <dbReference type="ARBA" id="ARBA00023015"/>
    </source>
</evidence>
<feature type="domain" description="HTH marR-type" evidence="4">
    <location>
        <begin position="1"/>
        <end position="151"/>
    </location>
</feature>
<dbReference type="Proteomes" id="UP000019151">
    <property type="component" value="Plasmid 1"/>
</dbReference>
<dbReference type="InterPro" id="IPR000835">
    <property type="entry name" value="HTH_MarR-typ"/>
</dbReference>
<dbReference type="OrthoDB" id="9804055at2"/>
<gene>
    <name evidence="5" type="ORF">J421_4988</name>
</gene>
<dbReference type="PROSITE" id="PS01117">
    <property type="entry name" value="HTH_MARR_1"/>
    <property type="match status" value="1"/>
</dbReference>
<reference evidence="5 6" key="1">
    <citation type="journal article" date="2014" name="Genome Announc.">
        <title>Genome Sequence and Methylome of Soil Bacterium Gemmatirosa kalamazoonensis KBS708T, a Member of the Rarely Cultivated Gemmatimonadetes Phylum.</title>
        <authorList>
            <person name="Debruyn J.M."/>
            <person name="Radosevich M."/>
            <person name="Wommack K.E."/>
            <person name="Polson S.W."/>
            <person name="Hauser L.J."/>
            <person name="Fawaz M.N."/>
            <person name="Korlach J."/>
            <person name="Tsai Y.C."/>
        </authorList>
    </citation>
    <scope>NUCLEOTIDE SEQUENCE [LARGE SCALE GENOMIC DNA]</scope>
    <source>
        <strain evidence="5 6">KBS708</strain>
        <plasmid evidence="6">Plasmid 1</plasmid>
    </source>
</reference>
<dbReference type="InterPro" id="IPR036390">
    <property type="entry name" value="WH_DNA-bd_sf"/>
</dbReference>
<evidence type="ECO:0000313" key="5">
    <source>
        <dbReference type="EMBL" id="AHG92523.1"/>
    </source>
</evidence>
<sequence length="159" mass="16941">MATRRARSHPVLPPADDTAVAVADRLHSAAIHLLRSLRREDVRTGLTAPRLSALSVVVFGGPRTLGELAAAEQVRPPTMTRLVAALEAQGLVARDPDPTDGRVVRVRATAKGQRLLAAGRARRVATLAAQVDALTPEERETLARAADLVEAMLRAPTND</sequence>
<organism evidence="5 6">
    <name type="scientific">Gemmatirosa kalamazoonensis</name>
    <dbReference type="NCBI Taxonomy" id="861299"/>
    <lineage>
        <taxon>Bacteria</taxon>
        <taxon>Pseudomonadati</taxon>
        <taxon>Gemmatimonadota</taxon>
        <taxon>Gemmatimonadia</taxon>
        <taxon>Gemmatimonadales</taxon>
        <taxon>Gemmatimonadaceae</taxon>
        <taxon>Gemmatirosa</taxon>
    </lineage>
</organism>
<keyword evidence="2" id="KW-0238">DNA-binding</keyword>
<name>W0RSF4_9BACT</name>
<protein>
    <submittedName>
        <fullName evidence="5">Regulatory protein MarR</fullName>
    </submittedName>
</protein>
<evidence type="ECO:0000259" key="4">
    <source>
        <dbReference type="PROSITE" id="PS50995"/>
    </source>
</evidence>
<keyword evidence="6" id="KW-1185">Reference proteome</keyword>
<keyword evidence="3" id="KW-0804">Transcription</keyword>
<dbReference type="InterPro" id="IPR036388">
    <property type="entry name" value="WH-like_DNA-bd_sf"/>
</dbReference>
<proteinExistence type="predicted"/>
<keyword evidence="5" id="KW-0614">Plasmid</keyword>
<geneLocation type="plasmid" evidence="5 6">
    <name>1</name>
</geneLocation>
<dbReference type="SMART" id="SM00347">
    <property type="entry name" value="HTH_MARR"/>
    <property type="match status" value="1"/>
</dbReference>
<dbReference type="Gene3D" id="1.10.10.10">
    <property type="entry name" value="Winged helix-like DNA-binding domain superfamily/Winged helix DNA-binding domain"/>
    <property type="match status" value="1"/>
</dbReference>
<dbReference type="Pfam" id="PF12802">
    <property type="entry name" value="MarR_2"/>
    <property type="match status" value="1"/>
</dbReference>
<dbReference type="KEGG" id="gba:J421_4988"/>
<evidence type="ECO:0000256" key="2">
    <source>
        <dbReference type="ARBA" id="ARBA00023125"/>
    </source>
</evidence>
<evidence type="ECO:0000256" key="3">
    <source>
        <dbReference type="ARBA" id="ARBA00023163"/>
    </source>
</evidence>
<dbReference type="PATRIC" id="fig|861299.3.peg.5041"/>
<dbReference type="PROSITE" id="PS50995">
    <property type="entry name" value="HTH_MARR_2"/>
    <property type="match status" value="1"/>
</dbReference>
<dbReference type="SUPFAM" id="SSF46785">
    <property type="entry name" value="Winged helix' DNA-binding domain"/>
    <property type="match status" value="1"/>
</dbReference>
<dbReference type="GO" id="GO:0003700">
    <property type="term" value="F:DNA-binding transcription factor activity"/>
    <property type="evidence" value="ECO:0007669"/>
    <property type="project" value="InterPro"/>
</dbReference>
<dbReference type="RefSeq" id="WP_025413860.1">
    <property type="nucleotide sequence ID" value="NZ_CP007129.1"/>
</dbReference>
<dbReference type="PANTHER" id="PTHR39515">
    <property type="entry name" value="CONSERVED PROTEIN"/>
    <property type="match status" value="1"/>
</dbReference>
<dbReference type="HOGENOM" id="CLU_083287_15_1_0"/>